<keyword evidence="2" id="KW-1185">Reference proteome</keyword>
<proteinExistence type="predicted"/>
<evidence type="ECO:0000313" key="2">
    <source>
        <dbReference type="Proteomes" id="UP000198601"/>
    </source>
</evidence>
<accession>A0A1G4TZ54</accession>
<dbReference type="AlphaFoldDB" id="A0A1G4TZ54"/>
<sequence length="196" mass="22391">MAIKKSDLREFIENKARQRKDVLRKAVHAEVKSVVKPIVFEAYKEADTVERQAQLFHDSFLSLIERYNRFDVWRMKSIISDINGHVISLRSDIVQHETSLISHNLLDRGTNGLMEELQPAVEKLKTKLAAKISEYRDLVKLTEEILTIIDSCHNGDKAYKRLEELGVDLKGFKTENSNLPAVIKLSANVCLLNGEC</sequence>
<protein>
    <submittedName>
        <fullName evidence="1">Uncharacterized protein</fullName>
    </submittedName>
</protein>
<organism evidence="1 2">
    <name type="scientific">Paenibacillus tianmuensis</name>
    <dbReference type="NCBI Taxonomy" id="624147"/>
    <lineage>
        <taxon>Bacteria</taxon>
        <taxon>Bacillati</taxon>
        <taxon>Bacillota</taxon>
        <taxon>Bacilli</taxon>
        <taxon>Bacillales</taxon>
        <taxon>Paenibacillaceae</taxon>
        <taxon>Paenibacillus</taxon>
    </lineage>
</organism>
<dbReference type="Proteomes" id="UP000198601">
    <property type="component" value="Unassembled WGS sequence"/>
</dbReference>
<gene>
    <name evidence="1" type="ORF">SAMN04487970_107419</name>
</gene>
<dbReference type="RefSeq" id="WP_090677071.1">
    <property type="nucleotide sequence ID" value="NZ_FMTT01000074.1"/>
</dbReference>
<dbReference type="EMBL" id="FMTT01000074">
    <property type="protein sequence ID" value="SCW85945.1"/>
    <property type="molecule type" value="Genomic_DNA"/>
</dbReference>
<dbReference type="STRING" id="624147.SAMN04487970_107419"/>
<dbReference type="OrthoDB" id="2619549at2"/>
<name>A0A1G4TZ54_9BACL</name>
<reference evidence="2" key="1">
    <citation type="submission" date="2016-10" db="EMBL/GenBank/DDBJ databases">
        <authorList>
            <person name="Varghese N."/>
            <person name="Submissions S."/>
        </authorList>
    </citation>
    <scope>NUCLEOTIDE SEQUENCE [LARGE SCALE GENOMIC DNA]</scope>
    <source>
        <strain evidence="2">CGMCC 1.8946</strain>
    </source>
</reference>
<evidence type="ECO:0000313" key="1">
    <source>
        <dbReference type="EMBL" id="SCW85945.1"/>
    </source>
</evidence>